<evidence type="ECO:0000313" key="1">
    <source>
        <dbReference type="EMBL" id="MFC4261258.1"/>
    </source>
</evidence>
<accession>A0ABV8QN91</accession>
<dbReference type="PANTHER" id="PTHR38471">
    <property type="entry name" value="FOUR HELIX BUNDLE PROTEIN"/>
    <property type="match status" value="1"/>
</dbReference>
<evidence type="ECO:0000313" key="2">
    <source>
        <dbReference type="Proteomes" id="UP001595907"/>
    </source>
</evidence>
<dbReference type="NCBIfam" id="TIGR02436">
    <property type="entry name" value="four helix bundle protein"/>
    <property type="match status" value="1"/>
</dbReference>
<dbReference type="EMBL" id="JBHSCZ010000001">
    <property type="protein sequence ID" value="MFC4261258.1"/>
    <property type="molecule type" value="Genomic_DNA"/>
</dbReference>
<dbReference type="InterPro" id="IPR012657">
    <property type="entry name" value="23S_rRNA-intervening_sequence"/>
</dbReference>
<gene>
    <name evidence="1" type="ORF">ACFOWM_00080</name>
</gene>
<dbReference type="PANTHER" id="PTHR38471:SF2">
    <property type="entry name" value="FOUR HELIX BUNDLE PROTEIN"/>
    <property type="match status" value="1"/>
</dbReference>
<dbReference type="Gene3D" id="1.20.1440.60">
    <property type="entry name" value="23S rRNA-intervening sequence"/>
    <property type="match status" value="1"/>
</dbReference>
<dbReference type="Pfam" id="PF05635">
    <property type="entry name" value="23S_rRNA_IVP"/>
    <property type="match status" value="1"/>
</dbReference>
<dbReference type="PIRSF" id="PIRSF035652">
    <property type="entry name" value="CHP02436"/>
    <property type="match status" value="1"/>
</dbReference>
<organism evidence="1 2">
    <name type="scientific">Ferruginibacter yonginensis</name>
    <dbReference type="NCBI Taxonomy" id="1310416"/>
    <lineage>
        <taxon>Bacteria</taxon>
        <taxon>Pseudomonadati</taxon>
        <taxon>Bacteroidota</taxon>
        <taxon>Chitinophagia</taxon>
        <taxon>Chitinophagales</taxon>
        <taxon>Chitinophagaceae</taxon>
        <taxon>Ferruginibacter</taxon>
    </lineage>
</organism>
<proteinExistence type="predicted"/>
<dbReference type="SUPFAM" id="SSF158446">
    <property type="entry name" value="IVS-encoded protein-like"/>
    <property type="match status" value="1"/>
</dbReference>
<dbReference type="InterPro" id="IPR036583">
    <property type="entry name" value="23S_rRNA_IVS_sf"/>
</dbReference>
<reference evidence="2" key="1">
    <citation type="journal article" date="2019" name="Int. J. Syst. Evol. Microbiol.">
        <title>The Global Catalogue of Microorganisms (GCM) 10K type strain sequencing project: providing services to taxonomists for standard genome sequencing and annotation.</title>
        <authorList>
            <consortium name="The Broad Institute Genomics Platform"/>
            <consortium name="The Broad Institute Genome Sequencing Center for Infectious Disease"/>
            <person name="Wu L."/>
            <person name="Ma J."/>
        </authorList>
    </citation>
    <scope>NUCLEOTIDE SEQUENCE [LARGE SCALE GENOMIC DNA]</scope>
    <source>
        <strain evidence="2">CECT 8289</strain>
    </source>
</reference>
<keyword evidence="2" id="KW-1185">Reference proteome</keyword>
<dbReference type="RefSeq" id="WP_379705268.1">
    <property type="nucleotide sequence ID" value="NZ_JBHSCZ010000001.1"/>
</dbReference>
<comment type="caution">
    <text evidence="1">The sequence shown here is derived from an EMBL/GenBank/DDBJ whole genome shotgun (WGS) entry which is preliminary data.</text>
</comment>
<protein>
    <submittedName>
        <fullName evidence="1">Four helix bundle protein</fullName>
    </submittedName>
</protein>
<sequence length="117" mass="13510">MKKNMVLEKSFSFSINIIHLYKYLIEEHKEYVLAKQVLRSGTSVGANIRESQNAESKKDFIHKLAISQKECDESIYWLELLVATNYISTEKFNTLFNEASQLHKLLKSIILSAKKGL</sequence>
<name>A0ABV8QN91_9BACT</name>
<dbReference type="Proteomes" id="UP001595907">
    <property type="component" value="Unassembled WGS sequence"/>
</dbReference>